<sequence>MGAVEHNEVGRKQSNWFHRQVLAQVICRLPERPCVMTSWDMGSQRMLVFIRTDRITELVLLQPLLATLCCQERLYKQGNRKECLPQACAAFSCKPPDKELIEVDGDLRTILQEGASEAMGAISVYPESIVSVSCSNLIYRQSEEKLAGGGGSQKNPAESLELVGSGVLLGIQEREIPLLLTLRPMGMSTSLPIIQVSVSTHGLLRGLQPCSKGASSPQSLIIC</sequence>
<keyword evidence="2" id="KW-1185">Reference proteome</keyword>
<evidence type="ECO:0000313" key="1">
    <source>
        <dbReference type="EMBL" id="KAF2752591.1"/>
    </source>
</evidence>
<dbReference type="AlphaFoldDB" id="A0A6A6VTJ6"/>
<dbReference type="Proteomes" id="UP000799437">
    <property type="component" value="Unassembled WGS sequence"/>
</dbReference>
<protein>
    <submittedName>
        <fullName evidence="1">Uncharacterized protein</fullName>
    </submittedName>
</protein>
<dbReference type="RefSeq" id="XP_033595049.1">
    <property type="nucleotide sequence ID" value="XM_033745007.1"/>
</dbReference>
<dbReference type="GeneID" id="54486061"/>
<accession>A0A6A6VTJ6</accession>
<evidence type="ECO:0000313" key="2">
    <source>
        <dbReference type="Proteomes" id="UP000799437"/>
    </source>
</evidence>
<reference evidence="1" key="1">
    <citation type="journal article" date="2020" name="Stud. Mycol.">
        <title>101 Dothideomycetes genomes: a test case for predicting lifestyles and emergence of pathogens.</title>
        <authorList>
            <person name="Haridas S."/>
            <person name="Albert R."/>
            <person name="Binder M."/>
            <person name="Bloem J."/>
            <person name="Labutti K."/>
            <person name="Salamov A."/>
            <person name="Andreopoulos B."/>
            <person name="Baker S."/>
            <person name="Barry K."/>
            <person name="Bills G."/>
            <person name="Bluhm B."/>
            <person name="Cannon C."/>
            <person name="Castanera R."/>
            <person name="Culley D."/>
            <person name="Daum C."/>
            <person name="Ezra D."/>
            <person name="Gonzalez J."/>
            <person name="Henrissat B."/>
            <person name="Kuo A."/>
            <person name="Liang C."/>
            <person name="Lipzen A."/>
            <person name="Lutzoni F."/>
            <person name="Magnuson J."/>
            <person name="Mondo S."/>
            <person name="Nolan M."/>
            <person name="Ohm R."/>
            <person name="Pangilinan J."/>
            <person name="Park H.-J."/>
            <person name="Ramirez L."/>
            <person name="Alfaro M."/>
            <person name="Sun H."/>
            <person name="Tritt A."/>
            <person name="Yoshinaga Y."/>
            <person name="Zwiers L.-H."/>
            <person name="Turgeon B."/>
            <person name="Goodwin S."/>
            <person name="Spatafora J."/>
            <person name="Crous P."/>
            <person name="Grigoriev I."/>
        </authorList>
    </citation>
    <scope>NUCLEOTIDE SEQUENCE</scope>
    <source>
        <strain evidence="1">CBS 121739</strain>
    </source>
</reference>
<name>A0A6A6VTJ6_9PEZI</name>
<dbReference type="EMBL" id="ML996606">
    <property type="protein sequence ID" value="KAF2752591.1"/>
    <property type="molecule type" value="Genomic_DNA"/>
</dbReference>
<gene>
    <name evidence="1" type="ORF">EJ05DRAFT_481158</name>
</gene>
<proteinExistence type="predicted"/>
<organism evidence="1 2">
    <name type="scientific">Pseudovirgaria hyperparasitica</name>
    <dbReference type="NCBI Taxonomy" id="470096"/>
    <lineage>
        <taxon>Eukaryota</taxon>
        <taxon>Fungi</taxon>
        <taxon>Dikarya</taxon>
        <taxon>Ascomycota</taxon>
        <taxon>Pezizomycotina</taxon>
        <taxon>Dothideomycetes</taxon>
        <taxon>Dothideomycetes incertae sedis</taxon>
        <taxon>Acrospermales</taxon>
        <taxon>Acrospermaceae</taxon>
        <taxon>Pseudovirgaria</taxon>
    </lineage>
</organism>